<evidence type="ECO:0000313" key="1">
    <source>
        <dbReference type="EMBL" id="GKV52274.1"/>
    </source>
</evidence>
<accession>A0AAV5MT47</accession>
<organism evidence="1 2">
    <name type="scientific">Rubroshorea leprosula</name>
    <dbReference type="NCBI Taxonomy" id="152421"/>
    <lineage>
        <taxon>Eukaryota</taxon>
        <taxon>Viridiplantae</taxon>
        <taxon>Streptophyta</taxon>
        <taxon>Embryophyta</taxon>
        <taxon>Tracheophyta</taxon>
        <taxon>Spermatophyta</taxon>
        <taxon>Magnoliopsida</taxon>
        <taxon>eudicotyledons</taxon>
        <taxon>Gunneridae</taxon>
        <taxon>Pentapetalae</taxon>
        <taxon>rosids</taxon>
        <taxon>malvids</taxon>
        <taxon>Malvales</taxon>
        <taxon>Dipterocarpaceae</taxon>
        <taxon>Rubroshorea</taxon>
    </lineage>
</organism>
<dbReference type="EMBL" id="BPVZ01000651">
    <property type="protein sequence ID" value="GKV52274.1"/>
    <property type="molecule type" value="Genomic_DNA"/>
</dbReference>
<evidence type="ECO:0000313" key="2">
    <source>
        <dbReference type="Proteomes" id="UP001054252"/>
    </source>
</evidence>
<dbReference type="Proteomes" id="UP001054252">
    <property type="component" value="Unassembled WGS sequence"/>
</dbReference>
<name>A0AAV5MT47_9ROSI</name>
<keyword evidence="2" id="KW-1185">Reference proteome</keyword>
<comment type="caution">
    <text evidence="1">The sequence shown here is derived from an EMBL/GenBank/DDBJ whole genome shotgun (WGS) entry which is preliminary data.</text>
</comment>
<sequence>MRSAQGRASCFVLLASTRERPKGYQERPPTGSLPSVFSLNQYKICVLPSSVGGYSAFLPLVRELQKQERSFH</sequence>
<proteinExistence type="predicted"/>
<reference evidence="1 2" key="1">
    <citation type="journal article" date="2021" name="Commun. Biol.">
        <title>The genome of Shorea leprosula (Dipterocarpaceae) highlights the ecological relevance of drought in aseasonal tropical rainforests.</title>
        <authorList>
            <person name="Ng K.K.S."/>
            <person name="Kobayashi M.J."/>
            <person name="Fawcett J.A."/>
            <person name="Hatakeyama M."/>
            <person name="Paape T."/>
            <person name="Ng C.H."/>
            <person name="Ang C.C."/>
            <person name="Tnah L.H."/>
            <person name="Lee C.T."/>
            <person name="Nishiyama T."/>
            <person name="Sese J."/>
            <person name="O'Brien M.J."/>
            <person name="Copetti D."/>
            <person name="Mohd Noor M.I."/>
            <person name="Ong R.C."/>
            <person name="Putra M."/>
            <person name="Sireger I.Z."/>
            <person name="Indrioko S."/>
            <person name="Kosugi Y."/>
            <person name="Izuno A."/>
            <person name="Isagi Y."/>
            <person name="Lee S.L."/>
            <person name="Shimizu K.K."/>
        </authorList>
    </citation>
    <scope>NUCLEOTIDE SEQUENCE [LARGE SCALE GENOMIC DNA]</scope>
    <source>
        <strain evidence="1">214</strain>
    </source>
</reference>
<dbReference type="AlphaFoldDB" id="A0AAV5MT47"/>
<protein>
    <submittedName>
        <fullName evidence="1">Uncharacterized protein</fullName>
    </submittedName>
</protein>
<gene>
    <name evidence="1" type="ORF">SLEP1_g58862</name>
</gene>